<dbReference type="InterPro" id="IPR027434">
    <property type="entry name" value="Homing_endonucl"/>
</dbReference>
<organism evidence="2 3">
    <name type="scientific">Candidatus Nomurabacteria bacterium RIFCSPHIGHO2_01_FULL_39_10</name>
    <dbReference type="NCBI Taxonomy" id="1801733"/>
    <lineage>
        <taxon>Bacteria</taxon>
        <taxon>Candidatus Nomuraibacteriota</taxon>
    </lineage>
</organism>
<dbReference type="EMBL" id="MFTJ01000003">
    <property type="protein sequence ID" value="OGI66707.1"/>
    <property type="molecule type" value="Genomic_DNA"/>
</dbReference>
<dbReference type="Gene3D" id="3.10.28.10">
    <property type="entry name" value="Homing endonucleases"/>
    <property type="match status" value="1"/>
</dbReference>
<gene>
    <name evidence="2" type="ORF">A2642_01925</name>
</gene>
<dbReference type="InterPro" id="IPR006142">
    <property type="entry name" value="INTEIN"/>
</dbReference>
<dbReference type="PRINTS" id="PR00379">
    <property type="entry name" value="INTEIN"/>
</dbReference>
<dbReference type="PROSITE" id="PS50819">
    <property type="entry name" value="INTEIN_ENDONUCLEASE"/>
    <property type="match status" value="1"/>
</dbReference>
<dbReference type="GO" id="GO:0004519">
    <property type="term" value="F:endonuclease activity"/>
    <property type="evidence" value="ECO:0007669"/>
    <property type="project" value="InterPro"/>
</dbReference>
<protein>
    <recommendedName>
        <fullName evidence="1">DOD-type homing endonuclease domain-containing protein</fullName>
    </recommendedName>
</protein>
<dbReference type="GO" id="GO:0016539">
    <property type="term" value="P:intein-mediated protein splicing"/>
    <property type="evidence" value="ECO:0007669"/>
    <property type="project" value="InterPro"/>
</dbReference>
<reference evidence="2 3" key="1">
    <citation type="journal article" date="2016" name="Nat. Commun.">
        <title>Thousands of microbial genomes shed light on interconnected biogeochemical processes in an aquifer system.</title>
        <authorList>
            <person name="Anantharaman K."/>
            <person name="Brown C.T."/>
            <person name="Hug L.A."/>
            <person name="Sharon I."/>
            <person name="Castelle C.J."/>
            <person name="Probst A.J."/>
            <person name="Thomas B.C."/>
            <person name="Singh A."/>
            <person name="Wilkins M.J."/>
            <person name="Karaoz U."/>
            <person name="Brodie E.L."/>
            <person name="Williams K.H."/>
            <person name="Hubbard S.S."/>
            <person name="Banfield J.F."/>
        </authorList>
    </citation>
    <scope>NUCLEOTIDE SEQUENCE [LARGE SCALE GENOMIC DNA]</scope>
</reference>
<feature type="domain" description="DOD-type homing endonuclease" evidence="1">
    <location>
        <begin position="22"/>
        <end position="172"/>
    </location>
</feature>
<evidence type="ECO:0000313" key="2">
    <source>
        <dbReference type="EMBL" id="OGI66707.1"/>
    </source>
</evidence>
<evidence type="ECO:0000259" key="1">
    <source>
        <dbReference type="PROSITE" id="PS50819"/>
    </source>
</evidence>
<dbReference type="InterPro" id="IPR004042">
    <property type="entry name" value="Intein_endonuc_central"/>
</dbReference>
<evidence type="ECO:0000313" key="3">
    <source>
        <dbReference type="Proteomes" id="UP000178700"/>
    </source>
</evidence>
<accession>A0A1F6VAM2</accession>
<dbReference type="InterPro" id="IPR004860">
    <property type="entry name" value="LAGLIDADG_dom"/>
</dbReference>
<name>A0A1F6VAM2_9BACT</name>
<comment type="caution">
    <text evidence="2">The sequence shown here is derived from an EMBL/GenBank/DDBJ whole genome shotgun (WGS) entry which is preliminary data.</text>
</comment>
<sequence length="225" mass="26329">MPIYKTKNEDFFKKWSPEMAYVLGFFAADGNMIKNKRGAHFVSFYSTDKDLLEKVKLNLKSNLKISARKMDARFSNHKQSYVLQIGSKEIFNDLIHLGMTPNKSLTIKMPIVPKKYLPHFLRGYFDGDGHVSVSTYQKKDRKNKSTIIITGFTSGSKKFLEGLWKMLKKYRVIEGGTLYHTDGYHLCFSTHDSLRLYNFMYQKEKSLYLERKKVIFERYLNVLGV</sequence>
<dbReference type="SUPFAM" id="SSF55608">
    <property type="entry name" value="Homing endonucleases"/>
    <property type="match status" value="2"/>
</dbReference>
<dbReference type="Proteomes" id="UP000178700">
    <property type="component" value="Unassembled WGS sequence"/>
</dbReference>
<dbReference type="Pfam" id="PF14528">
    <property type="entry name" value="LAGLIDADG_3"/>
    <property type="match status" value="2"/>
</dbReference>
<proteinExistence type="predicted"/>
<dbReference type="AlphaFoldDB" id="A0A1F6VAM2"/>